<evidence type="ECO:0000256" key="1">
    <source>
        <dbReference type="ARBA" id="ARBA00022722"/>
    </source>
</evidence>
<evidence type="ECO:0000256" key="5">
    <source>
        <dbReference type="ARBA" id="ARBA00022801"/>
    </source>
</evidence>
<dbReference type="GO" id="GO:0009411">
    <property type="term" value="P:response to UV"/>
    <property type="evidence" value="ECO:0007669"/>
    <property type="project" value="InterPro"/>
</dbReference>
<dbReference type="InterPro" id="IPR036237">
    <property type="entry name" value="Xyl_isomerase-like_sf"/>
</dbReference>
<sequence length="309" mass="35060">MGPAPLPSGFPYRLGYACLNSQLRNAKPPVFCSRTARIATIATKGLEYVKALGRQNLADLEQLITWNEEHGIRFLRMSSDMFPFASHDVYGYDLTYCTSELQRVGALAKELDHRLTAHPGQTNNLGSPTRKVVEATKRDLAYHAQMMDLMELDHDSVMIIHMGGVYTNKAETIARFEAEFLSMPRNVRHRLVVENDEVCYNTEEILPTCERLGIPLVFDWHHHALNPGALPLDEILHRVKATWTNRGIRQKMHYSESRPGAASVAERRAHSDFVTNVPMCGDEVDLMIEAKAKEQAVFRIFDKYSIPYS</sequence>
<evidence type="ECO:0000313" key="8">
    <source>
        <dbReference type="Proteomes" id="UP000318582"/>
    </source>
</evidence>
<dbReference type="GO" id="GO:0004519">
    <property type="term" value="F:endonuclease activity"/>
    <property type="evidence" value="ECO:0007669"/>
    <property type="project" value="UniProtKB-KW"/>
</dbReference>
<keyword evidence="1" id="KW-0540">Nuclease</keyword>
<dbReference type="GO" id="GO:0005634">
    <property type="term" value="C:nucleus"/>
    <property type="evidence" value="ECO:0007669"/>
    <property type="project" value="TreeGrafter"/>
</dbReference>
<proteinExistence type="predicted"/>
<accession>A0A507E1F3</accession>
<evidence type="ECO:0000256" key="2">
    <source>
        <dbReference type="ARBA" id="ARBA00022759"/>
    </source>
</evidence>
<dbReference type="NCBIfam" id="TIGR00629">
    <property type="entry name" value="uvde"/>
    <property type="match status" value="1"/>
</dbReference>
<dbReference type="GO" id="GO:0043504">
    <property type="term" value="P:mitochondrial DNA repair"/>
    <property type="evidence" value="ECO:0007669"/>
    <property type="project" value="TreeGrafter"/>
</dbReference>
<keyword evidence="5" id="KW-0378">Hydrolase</keyword>
<dbReference type="Pfam" id="PF03851">
    <property type="entry name" value="UvdE"/>
    <property type="match status" value="1"/>
</dbReference>
<keyword evidence="8" id="KW-1185">Reference proteome</keyword>
<dbReference type="InterPro" id="IPR004601">
    <property type="entry name" value="UvdE"/>
</dbReference>
<keyword evidence="6" id="KW-0234">DNA repair</keyword>
<dbReference type="Proteomes" id="UP000318582">
    <property type="component" value="Unassembled WGS sequence"/>
</dbReference>
<dbReference type="EMBL" id="QEAQ01000056">
    <property type="protein sequence ID" value="TPX57197.1"/>
    <property type="molecule type" value="Genomic_DNA"/>
</dbReference>
<dbReference type="GO" id="GO:0006289">
    <property type="term" value="P:nucleotide-excision repair"/>
    <property type="evidence" value="ECO:0007669"/>
    <property type="project" value="InterPro"/>
</dbReference>
<dbReference type="Gene3D" id="3.20.20.150">
    <property type="entry name" value="Divalent-metal-dependent TIM barrel enzymes"/>
    <property type="match status" value="1"/>
</dbReference>
<keyword evidence="4" id="KW-0228">DNA excision</keyword>
<name>A0A507E1F3_9FUNG</name>
<dbReference type="PANTHER" id="PTHR31290:SF5">
    <property type="entry name" value="UV-DAMAGE ENDONUCLEASE"/>
    <property type="match status" value="1"/>
</dbReference>
<comment type="caution">
    <text evidence="7">The sequence shown here is derived from an EMBL/GenBank/DDBJ whole genome shotgun (WGS) entry which is preliminary data.</text>
</comment>
<dbReference type="PANTHER" id="PTHR31290">
    <property type="entry name" value="UV-DAMAGE ENDONUCLEASE"/>
    <property type="match status" value="1"/>
</dbReference>
<evidence type="ECO:0000256" key="6">
    <source>
        <dbReference type="ARBA" id="ARBA00023204"/>
    </source>
</evidence>
<dbReference type="AlphaFoldDB" id="A0A507E1F3"/>
<dbReference type="GO" id="GO:0016787">
    <property type="term" value="F:hydrolase activity"/>
    <property type="evidence" value="ECO:0007669"/>
    <property type="project" value="UniProtKB-KW"/>
</dbReference>
<evidence type="ECO:0000256" key="4">
    <source>
        <dbReference type="ARBA" id="ARBA00022769"/>
    </source>
</evidence>
<organism evidence="7 8">
    <name type="scientific">Powellomyces hirtus</name>
    <dbReference type="NCBI Taxonomy" id="109895"/>
    <lineage>
        <taxon>Eukaryota</taxon>
        <taxon>Fungi</taxon>
        <taxon>Fungi incertae sedis</taxon>
        <taxon>Chytridiomycota</taxon>
        <taxon>Chytridiomycota incertae sedis</taxon>
        <taxon>Chytridiomycetes</taxon>
        <taxon>Spizellomycetales</taxon>
        <taxon>Powellomycetaceae</taxon>
        <taxon>Powellomyces</taxon>
    </lineage>
</organism>
<protein>
    <recommendedName>
        <fullName evidence="9">UV-damage endonuclease</fullName>
    </recommendedName>
</protein>
<evidence type="ECO:0000313" key="7">
    <source>
        <dbReference type="EMBL" id="TPX57197.1"/>
    </source>
</evidence>
<keyword evidence="2" id="KW-0255">Endonuclease</keyword>
<evidence type="ECO:0000256" key="3">
    <source>
        <dbReference type="ARBA" id="ARBA00022763"/>
    </source>
</evidence>
<gene>
    <name evidence="7" type="ORF">PhCBS80983_g04002</name>
</gene>
<dbReference type="GO" id="GO:0005739">
    <property type="term" value="C:mitochondrion"/>
    <property type="evidence" value="ECO:0007669"/>
    <property type="project" value="TreeGrafter"/>
</dbReference>
<evidence type="ECO:0008006" key="9">
    <source>
        <dbReference type="Google" id="ProtNLM"/>
    </source>
</evidence>
<keyword evidence="3" id="KW-0227">DNA damage</keyword>
<reference evidence="7 8" key="1">
    <citation type="journal article" date="2019" name="Sci. Rep.">
        <title>Comparative genomics of chytrid fungi reveal insights into the obligate biotrophic and pathogenic lifestyle of Synchytrium endobioticum.</title>
        <authorList>
            <person name="van de Vossenberg B.T.L.H."/>
            <person name="Warris S."/>
            <person name="Nguyen H.D.T."/>
            <person name="van Gent-Pelzer M.P.E."/>
            <person name="Joly D.L."/>
            <person name="van de Geest H.C."/>
            <person name="Bonants P.J.M."/>
            <person name="Smith D.S."/>
            <person name="Levesque C.A."/>
            <person name="van der Lee T.A.J."/>
        </authorList>
    </citation>
    <scope>NUCLEOTIDE SEQUENCE [LARGE SCALE GENOMIC DNA]</scope>
    <source>
        <strain evidence="7 8">CBS 809.83</strain>
    </source>
</reference>
<dbReference type="SUPFAM" id="SSF51658">
    <property type="entry name" value="Xylose isomerase-like"/>
    <property type="match status" value="1"/>
</dbReference>